<reference evidence="4" key="1">
    <citation type="submission" date="2020-12" db="EMBL/GenBank/DDBJ databases">
        <authorList>
            <person name="Huq M.A."/>
        </authorList>
    </citation>
    <scope>NUCLEOTIDE SEQUENCE</scope>
    <source>
        <strain evidence="4">MAHUQ-46</strain>
    </source>
</reference>
<evidence type="ECO:0000313" key="5">
    <source>
        <dbReference type="Proteomes" id="UP000640274"/>
    </source>
</evidence>
<protein>
    <submittedName>
        <fullName evidence="4">Phage tail tape measure protein</fullName>
    </submittedName>
</protein>
<evidence type="ECO:0000256" key="2">
    <source>
        <dbReference type="SAM" id="Coils"/>
    </source>
</evidence>
<keyword evidence="2" id="KW-0175">Coiled coil</keyword>
<dbReference type="AlphaFoldDB" id="A0A934MPH9"/>
<dbReference type="PANTHER" id="PTHR37813:SF1">
    <property type="entry name" value="FELS-2 PROPHAGE PROTEIN"/>
    <property type="match status" value="1"/>
</dbReference>
<evidence type="ECO:0000313" key="4">
    <source>
        <dbReference type="EMBL" id="MBJ6362096.1"/>
    </source>
</evidence>
<proteinExistence type="predicted"/>
<dbReference type="NCBIfam" id="TIGR01760">
    <property type="entry name" value="tape_meas_TP901"/>
    <property type="match status" value="1"/>
</dbReference>
<dbReference type="RefSeq" id="WP_199019640.1">
    <property type="nucleotide sequence ID" value="NZ_JAELUP010000065.1"/>
</dbReference>
<accession>A0A934MPH9</accession>
<dbReference type="EMBL" id="JAELUP010000065">
    <property type="protein sequence ID" value="MBJ6362096.1"/>
    <property type="molecule type" value="Genomic_DNA"/>
</dbReference>
<dbReference type="Pfam" id="PF10145">
    <property type="entry name" value="PhageMin_Tail"/>
    <property type="match status" value="1"/>
</dbReference>
<keyword evidence="5" id="KW-1185">Reference proteome</keyword>
<feature type="domain" description="Phage tail tape measure protein" evidence="3">
    <location>
        <begin position="131"/>
        <end position="329"/>
    </location>
</feature>
<comment type="caution">
    <text evidence="4">The sequence shown here is derived from an EMBL/GenBank/DDBJ whole genome shotgun (WGS) entry which is preliminary data.</text>
</comment>
<feature type="coiled-coil region" evidence="2">
    <location>
        <begin position="707"/>
        <end position="741"/>
    </location>
</feature>
<evidence type="ECO:0000259" key="3">
    <source>
        <dbReference type="Pfam" id="PF10145"/>
    </source>
</evidence>
<gene>
    <name evidence="4" type="ORF">JFN88_12545</name>
</gene>
<keyword evidence="1" id="KW-1188">Viral release from host cell</keyword>
<dbReference type="Proteomes" id="UP000640274">
    <property type="component" value="Unassembled WGS sequence"/>
</dbReference>
<sequence length="1046" mass="114121">MSKEYEIAFKLGAQMESSFVRSFSDASKDFKELQRYVERMNKETGPANTTRPLRDDLKRTQKELQNMQQRADKVFSFIKRAGATVAGVFAVNKIVGAGKDIMQTFANFEQGMADVKAVSGASGKDFELLTAKAKEMGSATSKTATEAAEGLKYLALAGWNTEQVLAGIEPVLRLSEAGTMDLGLASDLATDSMAAMGIGVNELMPYLNMVAQTGRKANTSVQQLMEAFVIGGGVFKTFKVPLEESNALLGILANRGFKGTEAGTAMNAIVTNLTSGLGQAGTAMEDLKLSAFDSKGNFKGLERTFRDIKARLDPMTDAQKAQYIAMIAGKEHLKTFTGILDGLGNEYDALKKSVLNADGALMDMSKTQMDTYLGSLNLLKAAVDGFKISIGNKLAPTIRSTADQLTAYIPKVMNRFEKEYDAMTKSPVWKNTDWLGQIKIAWDRLISQPFDAWWQQSGKSEFVRIINTMGSTAKKLFGSMVNEAFSFNGTSSLLAAGALAIPAFKMGKGTLETTKSIAVLTKLLGGAEKGAGKAAKGLAKAGEAAGEAASGVGQAAKASRLFGPALSMMTSPVGLAIGGIGLLTAGVIAYKKHQEQARQSLINMGSSLQEASKHYKDVSEKSDFTKNLTREYRELYDAVRKNAGSAEELAEKQQRMRDIVVELQQLFPQTLTNYDIENGRIMERLGLLDQMSESEMALERLRLEGAVAEKRAQQPKLEKEIKSLEAQVVKREENVKSLVAERDAVDRAIPVMEQYEVQLRRIFELYAAEERTAKIENLLEKANELGSTVGLTFNNAGQILGASAGALDSKRQKLNEDLSKAVNKKMKSDDELRAAKSSYQELYDSQKKIIELDLGGTLEQQAKKFKDMSTEEQARFNQAVIKIDEVNKRMSQIPTDHKVNIQVIWSEIGGSIADAIRNPGFKVTAPSGIDEYAEGGFASKPSIFGEAGLEAAIPINDKPRSHAILEQTNRMMGYDRAEAASQMINSTTNHNAGDVQVHFNPTITVHGGGDSKDVDGKITQAMQRAKNEFVRDFKAMLQQEKRLSFR</sequence>
<organism evidence="4 5">
    <name type="scientific">Paenibacillus roseus</name>
    <dbReference type="NCBI Taxonomy" id="2798579"/>
    <lineage>
        <taxon>Bacteria</taxon>
        <taxon>Bacillati</taxon>
        <taxon>Bacillota</taxon>
        <taxon>Bacilli</taxon>
        <taxon>Bacillales</taxon>
        <taxon>Paenibacillaceae</taxon>
        <taxon>Paenibacillus</taxon>
    </lineage>
</organism>
<name>A0A934MPH9_9BACL</name>
<dbReference type="PANTHER" id="PTHR37813">
    <property type="entry name" value="FELS-2 PROPHAGE PROTEIN"/>
    <property type="match status" value="1"/>
</dbReference>
<dbReference type="InterPro" id="IPR010090">
    <property type="entry name" value="Phage_tape_meas"/>
</dbReference>
<evidence type="ECO:0000256" key="1">
    <source>
        <dbReference type="ARBA" id="ARBA00022612"/>
    </source>
</evidence>